<feature type="region of interest" description="Disordered" evidence="1">
    <location>
        <begin position="1"/>
        <end position="39"/>
    </location>
</feature>
<evidence type="ECO:0000313" key="2">
    <source>
        <dbReference type="EMBL" id="CAA7022388.1"/>
    </source>
</evidence>
<organism evidence="2 3">
    <name type="scientific">Microthlaspi erraticum</name>
    <dbReference type="NCBI Taxonomy" id="1685480"/>
    <lineage>
        <taxon>Eukaryota</taxon>
        <taxon>Viridiplantae</taxon>
        <taxon>Streptophyta</taxon>
        <taxon>Embryophyta</taxon>
        <taxon>Tracheophyta</taxon>
        <taxon>Spermatophyta</taxon>
        <taxon>Magnoliopsida</taxon>
        <taxon>eudicotyledons</taxon>
        <taxon>Gunneridae</taxon>
        <taxon>Pentapetalae</taxon>
        <taxon>rosids</taxon>
        <taxon>malvids</taxon>
        <taxon>Brassicales</taxon>
        <taxon>Brassicaceae</taxon>
        <taxon>Coluteocarpeae</taxon>
        <taxon>Microthlaspi</taxon>
    </lineage>
</organism>
<accession>A0A6D2I6R1</accession>
<protein>
    <submittedName>
        <fullName evidence="2">Uncharacterized protein</fullName>
    </submittedName>
</protein>
<evidence type="ECO:0000256" key="1">
    <source>
        <dbReference type="SAM" id="MobiDB-lite"/>
    </source>
</evidence>
<dbReference type="Proteomes" id="UP000467841">
    <property type="component" value="Unassembled WGS sequence"/>
</dbReference>
<dbReference type="OrthoDB" id="1089336at2759"/>
<sequence>MSNLQANARRQSNSERGVGGSQLSSRTGSRGGRRRQSFETTIKDTIAGYTEFQRQSLQQLRQVLLTKMITMNGKRQKHIPCSKAGSIDEDKLQMLEAMTGVSRNNQDVPKQLGKSTRMGVHIQEGYHLEVHLCRNSLGGQSSGGLWAPSFQQWGTPPNAQQWGSPQPAPQWGTPPNAPQWGTPPNAPQWGTPQMLNSGVHHQTLNNGGFLQTFSHLLHHQTFISLRLKIFNKASHQDNSNNCSIWIFTWG</sequence>
<keyword evidence="3" id="KW-1185">Reference proteome</keyword>
<dbReference type="AlphaFoldDB" id="A0A6D2I6R1"/>
<reference evidence="2" key="1">
    <citation type="submission" date="2020-01" db="EMBL/GenBank/DDBJ databases">
        <authorList>
            <person name="Mishra B."/>
        </authorList>
    </citation>
    <scope>NUCLEOTIDE SEQUENCE [LARGE SCALE GENOMIC DNA]</scope>
</reference>
<evidence type="ECO:0000313" key="3">
    <source>
        <dbReference type="Proteomes" id="UP000467841"/>
    </source>
</evidence>
<proteinExistence type="predicted"/>
<gene>
    <name evidence="2" type="ORF">MERR_LOCUS9623</name>
</gene>
<feature type="region of interest" description="Disordered" evidence="1">
    <location>
        <begin position="154"/>
        <end position="194"/>
    </location>
</feature>
<feature type="compositionally biased region" description="Polar residues" evidence="1">
    <location>
        <begin position="154"/>
        <end position="164"/>
    </location>
</feature>
<name>A0A6D2I6R1_9BRAS</name>
<feature type="compositionally biased region" description="Polar residues" evidence="1">
    <location>
        <begin position="1"/>
        <end position="15"/>
    </location>
</feature>
<dbReference type="EMBL" id="CACVBM020000688">
    <property type="protein sequence ID" value="CAA7022388.1"/>
    <property type="molecule type" value="Genomic_DNA"/>
</dbReference>
<comment type="caution">
    <text evidence="2">The sequence shown here is derived from an EMBL/GenBank/DDBJ whole genome shotgun (WGS) entry which is preliminary data.</text>
</comment>